<evidence type="ECO:0000256" key="9">
    <source>
        <dbReference type="ARBA" id="ARBA00023136"/>
    </source>
</evidence>
<evidence type="ECO:0000313" key="12">
    <source>
        <dbReference type="EMBL" id="KAH0779132.1"/>
    </source>
</evidence>
<dbReference type="Proteomes" id="UP000826656">
    <property type="component" value="Unassembled WGS sequence"/>
</dbReference>
<keyword evidence="10" id="KW-0325">Glycoprotein</keyword>
<dbReference type="Gene3D" id="3.80.10.10">
    <property type="entry name" value="Ribonuclease Inhibitor"/>
    <property type="match status" value="5"/>
</dbReference>
<protein>
    <recommendedName>
        <fullName evidence="14">Leucine-rich repeat-containing N-terminal plant-type domain-containing protein</fullName>
    </recommendedName>
</protein>
<proteinExistence type="inferred from homology"/>
<dbReference type="PANTHER" id="PTHR48061:SF19">
    <property type="entry name" value="RECEPTOR-LIKE PROTEIN 12"/>
    <property type="match status" value="1"/>
</dbReference>
<keyword evidence="13" id="KW-1185">Reference proteome</keyword>
<accession>A0ABQ7WGY7</accession>
<dbReference type="InterPro" id="IPR003591">
    <property type="entry name" value="Leu-rich_rpt_typical-subtyp"/>
</dbReference>
<evidence type="ECO:0000256" key="2">
    <source>
        <dbReference type="ARBA" id="ARBA00009592"/>
    </source>
</evidence>
<dbReference type="SMART" id="SM00369">
    <property type="entry name" value="LRR_TYP"/>
    <property type="match status" value="6"/>
</dbReference>
<evidence type="ECO:0008006" key="14">
    <source>
        <dbReference type="Google" id="ProtNLM"/>
    </source>
</evidence>
<keyword evidence="7" id="KW-0677">Repeat</keyword>
<evidence type="ECO:0000256" key="1">
    <source>
        <dbReference type="ARBA" id="ARBA00004251"/>
    </source>
</evidence>
<organism evidence="12 13">
    <name type="scientific">Solanum tuberosum</name>
    <name type="common">Potato</name>
    <dbReference type="NCBI Taxonomy" id="4113"/>
    <lineage>
        <taxon>Eukaryota</taxon>
        <taxon>Viridiplantae</taxon>
        <taxon>Streptophyta</taxon>
        <taxon>Embryophyta</taxon>
        <taxon>Tracheophyta</taxon>
        <taxon>Spermatophyta</taxon>
        <taxon>Magnoliopsida</taxon>
        <taxon>eudicotyledons</taxon>
        <taxon>Gunneridae</taxon>
        <taxon>Pentapetalae</taxon>
        <taxon>asterids</taxon>
        <taxon>lamiids</taxon>
        <taxon>Solanales</taxon>
        <taxon>Solanaceae</taxon>
        <taxon>Solanoideae</taxon>
        <taxon>Solaneae</taxon>
        <taxon>Solanum</taxon>
    </lineage>
</organism>
<feature type="transmembrane region" description="Helical" evidence="11">
    <location>
        <begin position="731"/>
        <end position="750"/>
    </location>
</feature>
<sequence>MWDESSIDCCQWPGVSCDEEGHVLVLELDSEAISGGIEKSSSLFHLRYLEKLNLAYNGLYPVPIPREIYKLANLMYLNLSHSFNGQIPMELSRLIKLEILDLSGGDLKLERPDLKTLVGNLANLRELYLDRVNISLKGSEWCSALSSSLPQLRVLSMRDCKISGPLDPVLLNLRFLSVIRLDYNYLSTMVPDFTKLTILSVRWCYLFGPFPSKIFQVPTLQQLDLSGNENLTGILPEFPHKSALREVVLSYTGFTGSLPDSIANLRNLTQLDLGSCNFSGEIPSKMGNLTELVHLDLSFNSFTGSIPLFHKAKKLNHIDLSNNNGPLSSAQTQLAVLLSLPSLQYLSVQNSQLSGEIHEFPNASSSVLEMLDLSNNHLSGSIPRSIFKLNRLSKLFLFSNSFSGTIDIEAVKGLPRLTTLDLSNNKIEGEIPSWVWTVGNLNLSHNLLESLEKPHNLSTTVIDLSSNKIKGDIPILPTSLTYFSIANNEFMGSIHSSIYSLDKLQILDMSNNKLSGIIPDIFPLNWNLKTLNLSSNILEGKVPSSLEKSSFLEVLDIGNNKIRDTFPCMLNKLANLRVLVIRSNKFYGNLQCLRAEQTWPMIHIIDIASNNFHEEIPETLGNLILLIHLNFSHNALTGRIPNAIGKLTLLECLDLSVNQLSGRIPDELASFTFLSFLNLSFNQLSGRIPSGNHLQTFSADSFEGNTRLCDFPLKKTCSDTKETEREIDGKYISFALGSSVGFGIITWLILHSRKYNEVVDILLFRILGQHKRSGRNKNQRRSR</sequence>
<dbReference type="SUPFAM" id="SSF52058">
    <property type="entry name" value="L domain-like"/>
    <property type="match status" value="2"/>
</dbReference>
<gene>
    <name evidence="12" type="ORF">KY290_005559</name>
</gene>
<comment type="caution">
    <text evidence="12">The sequence shown here is derived from an EMBL/GenBank/DDBJ whole genome shotgun (WGS) entry which is preliminary data.</text>
</comment>
<evidence type="ECO:0000256" key="11">
    <source>
        <dbReference type="SAM" id="Phobius"/>
    </source>
</evidence>
<evidence type="ECO:0000256" key="6">
    <source>
        <dbReference type="ARBA" id="ARBA00022729"/>
    </source>
</evidence>
<keyword evidence="4" id="KW-0433">Leucine-rich repeat</keyword>
<keyword evidence="5 11" id="KW-0812">Transmembrane</keyword>
<keyword evidence="6" id="KW-0732">Signal</keyword>
<dbReference type="EMBL" id="JAIVGD010000002">
    <property type="protein sequence ID" value="KAH0779132.1"/>
    <property type="molecule type" value="Genomic_DNA"/>
</dbReference>
<keyword evidence="8 11" id="KW-1133">Transmembrane helix</keyword>
<dbReference type="Pfam" id="PF00560">
    <property type="entry name" value="LRR_1"/>
    <property type="match status" value="9"/>
</dbReference>
<dbReference type="InterPro" id="IPR032675">
    <property type="entry name" value="LRR_dom_sf"/>
</dbReference>
<evidence type="ECO:0000256" key="4">
    <source>
        <dbReference type="ARBA" id="ARBA00022614"/>
    </source>
</evidence>
<evidence type="ECO:0000256" key="3">
    <source>
        <dbReference type="ARBA" id="ARBA00022475"/>
    </source>
</evidence>
<keyword evidence="9 11" id="KW-0472">Membrane</keyword>
<dbReference type="PROSITE" id="PS51450">
    <property type="entry name" value="LRR"/>
    <property type="match status" value="1"/>
</dbReference>
<dbReference type="PRINTS" id="PR00019">
    <property type="entry name" value="LEURICHRPT"/>
</dbReference>
<reference evidence="12 13" key="1">
    <citation type="journal article" date="2021" name="bioRxiv">
        <title>Chromosome-scale and haplotype-resolved genome assembly of a tetraploid potato cultivar.</title>
        <authorList>
            <person name="Sun H."/>
            <person name="Jiao W.-B."/>
            <person name="Krause K."/>
            <person name="Campoy J.A."/>
            <person name="Goel M."/>
            <person name="Folz-Donahue K."/>
            <person name="Kukat C."/>
            <person name="Huettel B."/>
            <person name="Schneeberger K."/>
        </authorList>
    </citation>
    <scope>NUCLEOTIDE SEQUENCE [LARGE SCALE GENOMIC DNA]</scope>
    <source>
        <strain evidence="12">SolTubOtavaFocal</strain>
        <tissue evidence="12">Leaves</tissue>
    </source>
</reference>
<keyword evidence="3" id="KW-1003">Cell membrane</keyword>
<dbReference type="PANTHER" id="PTHR48061">
    <property type="entry name" value="LEUCINE-RICH REPEAT RECEPTOR PROTEIN KINASE EMS1-LIKE-RELATED"/>
    <property type="match status" value="1"/>
</dbReference>
<dbReference type="InterPro" id="IPR001611">
    <property type="entry name" value="Leu-rich_rpt"/>
</dbReference>
<evidence type="ECO:0000313" key="13">
    <source>
        <dbReference type="Proteomes" id="UP000826656"/>
    </source>
</evidence>
<evidence type="ECO:0000256" key="8">
    <source>
        <dbReference type="ARBA" id="ARBA00022989"/>
    </source>
</evidence>
<evidence type="ECO:0000256" key="10">
    <source>
        <dbReference type="ARBA" id="ARBA00023180"/>
    </source>
</evidence>
<evidence type="ECO:0000256" key="7">
    <source>
        <dbReference type="ARBA" id="ARBA00022737"/>
    </source>
</evidence>
<evidence type="ECO:0000256" key="5">
    <source>
        <dbReference type="ARBA" id="ARBA00022692"/>
    </source>
</evidence>
<dbReference type="InterPro" id="IPR046956">
    <property type="entry name" value="RLP23-like"/>
</dbReference>
<name>A0ABQ7WGY7_SOLTU</name>
<dbReference type="SUPFAM" id="SSF52047">
    <property type="entry name" value="RNI-like"/>
    <property type="match status" value="1"/>
</dbReference>
<comment type="similarity">
    <text evidence="2">Belongs to the RLP family.</text>
</comment>
<comment type="subcellular location">
    <subcellularLocation>
        <location evidence="1">Cell membrane</location>
        <topology evidence="1">Single-pass type I membrane protein</topology>
    </subcellularLocation>
</comment>